<evidence type="ECO:0000313" key="7">
    <source>
        <dbReference type="EMBL" id="KAA5827107.1"/>
    </source>
</evidence>
<evidence type="ECO:0000256" key="1">
    <source>
        <dbReference type="ARBA" id="ARBA00022491"/>
    </source>
</evidence>
<proteinExistence type="predicted"/>
<dbReference type="InterPro" id="IPR001647">
    <property type="entry name" value="HTH_TetR"/>
</dbReference>
<dbReference type="EMBL" id="VWPH01000016">
    <property type="protein sequence ID" value="KAA5827107.1"/>
    <property type="molecule type" value="Genomic_DNA"/>
</dbReference>
<dbReference type="AlphaFoldDB" id="A0A5M7BF63"/>
<evidence type="ECO:0000256" key="3">
    <source>
        <dbReference type="ARBA" id="ARBA00023125"/>
    </source>
</evidence>
<dbReference type="OrthoDB" id="9816296at2"/>
<dbReference type="SMR" id="A0A5M7BF63"/>
<organism evidence="7 8">
    <name type="scientific">Saccharopolyspora hirsuta</name>
    <dbReference type="NCBI Taxonomy" id="1837"/>
    <lineage>
        <taxon>Bacteria</taxon>
        <taxon>Bacillati</taxon>
        <taxon>Actinomycetota</taxon>
        <taxon>Actinomycetes</taxon>
        <taxon>Pseudonocardiales</taxon>
        <taxon>Pseudonocardiaceae</taxon>
        <taxon>Saccharopolyspora</taxon>
    </lineage>
</organism>
<dbReference type="PANTHER" id="PTHR30055">
    <property type="entry name" value="HTH-TYPE TRANSCRIPTIONAL REGULATOR RUTR"/>
    <property type="match status" value="1"/>
</dbReference>
<dbReference type="Pfam" id="PF00440">
    <property type="entry name" value="TetR_N"/>
    <property type="match status" value="1"/>
</dbReference>
<evidence type="ECO:0000259" key="6">
    <source>
        <dbReference type="PROSITE" id="PS50977"/>
    </source>
</evidence>
<keyword evidence="4" id="KW-0804">Transcription</keyword>
<gene>
    <name evidence="7" type="ORF">F1721_29420</name>
</gene>
<evidence type="ECO:0000256" key="5">
    <source>
        <dbReference type="PROSITE-ProRule" id="PRU00335"/>
    </source>
</evidence>
<feature type="DNA-binding region" description="H-T-H motif" evidence="5">
    <location>
        <begin position="30"/>
        <end position="49"/>
    </location>
</feature>
<evidence type="ECO:0000313" key="8">
    <source>
        <dbReference type="Proteomes" id="UP000323946"/>
    </source>
</evidence>
<evidence type="ECO:0000256" key="2">
    <source>
        <dbReference type="ARBA" id="ARBA00023015"/>
    </source>
</evidence>
<dbReference type="GO" id="GO:0003700">
    <property type="term" value="F:DNA-binding transcription factor activity"/>
    <property type="evidence" value="ECO:0007669"/>
    <property type="project" value="TreeGrafter"/>
</dbReference>
<protein>
    <submittedName>
        <fullName evidence="7">TetR family transcriptional regulator</fullName>
    </submittedName>
</protein>
<keyword evidence="1" id="KW-0678">Repressor</keyword>
<comment type="caution">
    <text evidence="7">The sequence shown here is derived from an EMBL/GenBank/DDBJ whole genome shotgun (WGS) entry which is preliminary data.</text>
</comment>
<dbReference type="SUPFAM" id="SSF46689">
    <property type="entry name" value="Homeodomain-like"/>
    <property type="match status" value="1"/>
</dbReference>
<dbReference type="InterPro" id="IPR009057">
    <property type="entry name" value="Homeodomain-like_sf"/>
</dbReference>
<dbReference type="RefSeq" id="WP_150070074.1">
    <property type="nucleotide sequence ID" value="NZ_JBEPDJ010000045.1"/>
</dbReference>
<sequence>MSSSAAISPRERIVDAVFRLVARGGVAEASLRKVADESGINIGSVRHYFGNHEGLMVAAAEEVGSRMERRLNAALPAADAELDAAGRRELVEAACRAVLPLDSSGRTELIVLVELITAARLHPEFRSLSMRMGADLRAVFREVLAVARVPDAELEAERLTALVGGLTFDLVYPHGPHDVTVTSEVLRRHITALVPD</sequence>
<dbReference type="PROSITE" id="PS50977">
    <property type="entry name" value="HTH_TETR_2"/>
    <property type="match status" value="1"/>
</dbReference>
<reference evidence="7 8" key="1">
    <citation type="submission" date="2019-09" db="EMBL/GenBank/DDBJ databases">
        <title>Draft genome sequence of the thermophilic Saccharopolyspora hirsuta VKM Ac-666T.</title>
        <authorList>
            <person name="Lobastova T.G."/>
            <person name="Fokina V."/>
            <person name="Bragin E.Y."/>
            <person name="Shtratnikova V.Y."/>
            <person name="Starodumova I.P."/>
            <person name="Tarlachkov S.V."/>
            <person name="Donova M.V."/>
        </authorList>
    </citation>
    <scope>NUCLEOTIDE SEQUENCE [LARGE SCALE GENOMIC DNA]</scope>
    <source>
        <strain evidence="7 8">VKM Ac-666</strain>
    </source>
</reference>
<evidence type="ECO:0000256" key="4">
    <source>
        <dbReference type="ARBA" id="ARBA00023163"/>
    </source>
</evidence>
<dbReference type="Gene3D" id="1.10.357.10">
    <property type="entry name" value="Tetracycline Repressor, domain 2"/>
    <property type="match status" value="1"/>
</dbReference>
<dbReference type="GO" id="GO:0000976">
    <property type="term" value="F:transcription cis-regulatory region binding"/>
    <property type="evidence" value="ECO:0007669"/>
    <property type="project" value="TreeGrafter"/>
</dbReference>
<dbReference type="SUPFAM" id="SSF48498">
    <property type="entry name" value="Tetracyclin repressor-like, C-terminal domain"/>
    <property type="match status" value="1"/>
</dbReference>
<dbReference type="InterPro" id="IPR036271">
    <property type="entry name" value="Tet_transcr_reg_TetR-rel_C_sf"/>
</dbReference>
<keyword evidence="8" id="KW-1185">Reference proteome</keyword>
<keyword evidence="2" id="KW-0805">Transcription regulation</keyword>
<dbReference type="InterPro" id="IPR039538">
    <property type="entry name" value="BetI_C"/>
</dbReference>
<dbReference type="Pfam" id="PF13977">
    <property type="entry name" value="TetR_C_6"/>
    <property type="match status" value="1"/>
</dbReference>
<dbReference type="InterPro" id="IPR050109">
    <property type="entry name" value="HTH-type_TetR-like_transc_reg"/>
</dbReference>
<accession>A0A5M7BF63</accession>
<dbReference type="Proteomes" id="UP000323946">
    <property type="component" value="Unassembled WGS sequence"/>
</dbReference>
<name>A0A5M7BF63_SACHI</name>
<feature type="domain" description="HTH tetR-type" evidence="6">
    <location>
        <begin position="7"/>
        <end position="67"/>
    </location>
</feature>
<dbReference type="PANTHER" id="PTHR30055:SF235">
    <property type="entry name" value="TRANSCRIPTIONAL REGULATORY PROTEIN"/>
    <property type="match status" value="1"/>
</dbReference>
<keyword evidence="3 5" id="KW-0238">DNA-binding</keyword>